<dbReference type="Pfam" id="PF07855">
    <property type="entry name" value="ATG101"/>
    <property type="match status" value="1"/>
</dbReference>
<dbReference type="GO" id="GO:0000045">
    <property type="term" value="P:autophagosome assembly"/>
    <property type="evidence" value="ECO:0007669"/>
    <property type="project" value="TreeGrafter"/>
</dbReference>
<dbReference type="RefSeq" id="XP_002501928.1">
    <property type="nucleotide sequence ID" value="XM_002501882.1"/>
</dbReference>
<dbReference type="AlphaFoldDB" id="C1E4V6"/>
<dbReference type="GO" id="GO:0000407">
    <property type="term" value="C:phagophore assembly site"/>
    <property type="evidence" value="ECO:0007669"/>
    <property type="project" value="TreeGrafter"/>
</dbReference>
<dbReference type="KEGG" id="mis:MICPUN_81053"/>
<gene>
    <name evidence="4" type="ORF">MICPUN_81053</name>
</gene>
<evidence type="ECO:0000313" key="5">
    <source>
        <dbReference type="Proteomes" id="UP000002009"/>
    </source>
</evidence>
<keyword evidence="5" id="KW-1185">Reference proteome</keyword>
<dbReference type="OrthoDB" id="10259639at2759"/>
<dbReference type="Proteomes" id="UP000002009">
    <property type="component" value="Chromosome 4"/>
</dbReference>
<sequence length="206" mass="22908">MNCEVFSLAPLRCEAFQAKETLRAVLHTILFARTLGVVRARDVDSELFDLTYTTCGDPAVERHVEERLDALVRWLAKQDRADDTVAQVCLSFYETKDKRGGGWFGGGDERVYWEQWRVPIEVVGGDEALMNVADREAKSAELQQTIVAATQHVLGLVNERKDHIPPVVSADVVSFPYEISLPGETEGALLGSLRRMLTHASPPTLV</sequence>
<dbReference type="GO" id="GO:0019901">
    <property type="term" value="F:protein kinase binding"/>
    <property type="evidence" value="ECO:0007669"/>
    <property type="project" value="TreeGrafter"/>
</dbReference>
<name>C1E4V6_MICCC</name>
<evidence type="ECO:0000256" key="3">
    <source>
        <dbReference type="ARBA" id="ARBA00023006"/>
    </source>
</evidence>
<keyword evidence="3" id="KW-0072">Autophagy</keyword>
<dbReference type="PANTHER" id="PTHR13292:SF0">
    <property type="entry name" value="AUTOPHAGY-RELATED PROTEIN 101"/>
    <property type="match status" value="1"/>
</dbReference>
<evidence type="ECO:0000313" key="4">
    <source>
        <dbReference type="EMBL" id="ACO63186.1"/>
    </source>
</evidence>
<evidence type="ECO:0000256" key="2">
    <source>
        <dbReference type="ARBA" id="ARBA00018874"/>
    </source>
</evidence>
<dbReference type="InParanoid" id="C1E4V6"/>
<dbReference type="InterPro" id="IPR012445">
    <property type="entry name" value="ATG101"/>
</dbReference>
<reference evidence="4 5" key="1">
    <citation type="journal article" date="2009" name="Science">
        <title>Green evolution and dynamic adaptations revealed by genomes of the marine picoeukaryotes Micromonas.</title>
        <authorList>
            <person name="Worden A.Z."/>
            <person name="Lee J.H."/>
            <person name="Mock T."/>
            <person name="Rouze P."/>
            <person name="Simmons M.P."/>
            <person name="Aerts A.L."/>
            <person name="Allen A.E."/>
            <person name="Cuvelier M.L."/>
            <person name="Derelle E."/>
            <person name="Everett M.V."/>
            <person name="Foulon E."/>
            <person name="Grimwood J."/>
            <person name="Gundlach H."/>
            <person name="Henrissat B."/>
            <person name="Napoli C."/>
            <person name="McDonald S.M."/>
            <person name="Parker M.S."/>
            <person name="Rombauts S."/>
            <person name="Salamov A."/>
            <person name="Von Dassow P."/>
            <person name="Badger J.H."/>
            <person name="Coutinho P.M."/>
            <person name="Demir E."/>
            <person name="Dubchak I."/>
            <person name="Gentemann C."/>
            <person name="Eikrem W."/>
            <person name="Gready J.E."/>
            <person name="John U."/>
            <person name="Lanier W."/>
            <person name="Lindquist E.A."/>
            <person name="Lucas S."/>
            <person name="Mayer K.F."/>
            <person name="Moreau H."/>
            <person name="Not F."/>
            <person name="Otillar R."/>
            <person name="Panaud O."/>
            <person name="Pangilinan J."/>
            <person name="Paulsen I."/>
            <person name="Piegu B."/>
            <person name="Poliakov A."/>
            <person name="Robbens S."/>
            <person name="Schmutz J."/>
            <person name="Toulza E."/>
            <person name="Wyss T."/>
            <person name="Zelensky A."/>
            <person name="Zhou K."/>
            <person name="Armbrust E.V."/>
            <person name="Bhattacharya D."/>
            <person name="Goodenough U.W."/>
            <person name="Van de Peer Y."/>
            <person name="Grigoriev I.V."/>
        </authorList>
    </citation>
    <scope>NUCLEOTIDE SEQUENCE [LARGE SCALE GENOMIC DNA]</scope>
    <source>
        <strain evidence="5">RCC299 / NOUM17</strain>
    </source>
</reference>
<dbReference type="eggNOG" id="KOG4493">
    <property type="taxonomic scope" value="Eukaryota"/>
</dbReference>
<dbReference type="GeneID" id="8242814"/>
<dbReference type="PANTHER" id="PTHR13292">
    <property type="entry name" value="AUTOPHAGY-RELATED PROTEIN 101"/>
    <property type="match status" value="1"/>
</dbReference>
<organism evidence="4 5">
    <name type="scientific">Micromonas commoda (strain RCC299 / NOUM17 / CCMP2709)</name>
    <name type="common">Picoplanktonic green alga</name>
    <dbReference type="NCBI Taxonomy" id="296587"/>
    <lineage>
        <taxon>Eukaryota</taxon>
        <taxon>Viridiplantae</taxon>
        <taxon>Chlorophyta</taxon>
        <taxon>Mamiellophyceae</taxon>
        <taxon>Mamiellales</taxon>
        <taxon>Mamiellaceae</taxon>
        <taxon>Micromonas</taxon>
    </lineage>
</organism>
<protein>
    <recommendedName>
        <fullName evidence="2">Autophagy-related protein 101</fullName>
    </recommendedName>
</protein>
<comment type="similarity">
    <text evidence="1">Belongs to the ATG101 family.</text>
</comment>
<proteinExistence type="inferred from homology"/>
<accession>C1E4V6</accession>
<dbReference type="STRING" id="296587.C1E4V6"/>
<dbReference type="EMBL" id="CP001325">
    <property type="protein sequence ID" value="ACO63186.1"/>
    <property type="molecule type" value="Genomic_DNA"/>
</dbReference>
<dbReference type="FunCoup" id="C1E4V6">
    <property type="interactions" value="1086"/>
</dbReference>
<dbReference type="OMA" id="VCWEIWT"/>
<evidence type="ECO:0000256" key="1">
    <source>
        <dbReference type="ARBA" id="ARBA00007130"/>
    </source>
</evidence>
<dbReference type="GO" id="GO:1990316">
    <property type="term" value="C:Atg1/ULK1 kinase complex"/>
    <property type="evidence" value="ECO:0007669"/>
    <property type="project" value="TreeGrafter"/>
</dbReference>